<sequence>MNKTNEMLTYEELDGDVFQCIEQLPNLSYSSLVELLADESAIDLSFLMETEKLPLPAILPKEIQPRSRKRCAFATCDKNARYKGFCTQHGGRRYCSEPDCKRSPMLCARL</sequence>
<gene>
    <name evidence="2" type="ORF">THRCLA_08897</name>
</gene>
<accession>A0A1V9Z113</accession>
<dbReference type="AlphaFoldDB" id="A0A1V9Z113"/>
<evidence type="ECO:0000313" key="2">
    <source>
        <dbReference type="EMBL" id="OQR91708.1"/>
    </source>
</evidence>
<protein>
    <recommendedName>
        <fullName evidence="1">WRKY19-like zinc finger domain-containing protein</fullName>
    </recommendedName>
</protein>
<feature type="domain" description="WRKY19-like zinc finger" evidence="1">
    <location>
        <begin position="69"/>
        <end position="91"/>
    </location>
</feature>
<evidence type="ECO:0000259" key="1">
    <source>
        <dbReference type="Pfam" id="PF24906"/>
    </source>
</evidence>
<dbReference type="Proteomes" id="UP000243217">
    <property type="component" value="Unassembled WGS sequence"/>
</dbReference>
<reference evidence="2 3" key="1">
    <citation type="journal article" date="2014" name="Genome Biol. Evol.">
        <title>The secreted proteins of Achlya hypogyna and Thraustotheca clavata identify the ancestral oomycete secretome and reveal gene acquisitions by horizontal gene transfer.</title>
        <authorList>
            <person name="Misner I."/>
            <person name="Blouin N."/>
            <person name="Leonard G."/>
            <person name="Richards T.A."/>
            <person name="Lane C.E."/>
        </authorList>
    </citation>
    <scope>NUCLEOTIDE SEQUENCE [LARGE SCALE GENOMIC DNA]</scope>
    <source>
        <strain evidence="2 3">ATCC 34112</strain>
    </source>
</reference>
<dbReference type="InterPro" id="IPR056866">
    <property type="entry name" value="Znf_WRKY19"/>
</dbReference>
<keyword evidence="3" id="KW-1185">Reference proteome</keyword>
<proteinExistence type="predicted"/>
<dbReference type="EMBL" id="JNBS01002395">
    <property type="protein sequence ID" value="OQR91708.1"/>
    <property type="molecule type" value="Genomic_DNA"/>
</dbReference>
<dbReference type="Pfam" id="PF24906">
    <property type="entry name" value="Zf_WRKY19"/>
    <property type="match status" value="1"/>
</dbReference>
<organism evidence="2 3">
    <name type="scientific">Thraustotheca clavata</name>
    <dbReference type="NCBI Taxonomy" id="74557"/>
    <lineage>
        <taxon>Eukaryota</taxon>
        <taxon>Sar</taxon>
        <taxon>Stramenopiles</taxon>
        <taxon>Oomycota</taxon>
        <taxon>Saprolegniomycetes</taxon>
        <taxon>Saprolegniales</taxon>
        <taxon>Achlyaceae</taxon>
        <taxon>Thraustotheca</taxon>
    </lineage>
</organism>
<name>A0A1V9Z113_9STRA</name>
<evidence type="ECO:0000313" key="3">
    <source>
        <dbReference type="Proteomes" id="UP000243217"/>
    </source>
</evidence>
<comment type="caution">
    <text evidence="2">The sequence shown here is derived from an EMBL/GenBank/DDBJ whole genome shotgun (WGS) entry which is preliminary data.</text>
</comment>